<dbReference type="PANTHER" id="PTHR17469">
    <property type="entry name" value="SPERM SPECIFIC ANTIGEN 2-RELATED"/>
    <property type="match status" value="1"/>
</dbReference>
<dbReference type="PANTHER" id="PTHR17469:SF14">
    <property type="entry name" value="PROTEIN ITPRID1"/>
    <property type="match status" value="1"/>
</dbReference>
<dbReference type="Proteomes" id="UP000518266">
    <property type="component" value="Unassembled WGS sequence"/>
</dbReference>
<evidence type="ECO:0000313" key="5">
    <source>
        <dbReference type="EMBL" id="KAF3836489.1"/>
    </source>
</evidence>
<proteinExistence type="predicted"/>
<evidence type="ECO:0000259" key="4">
    <source>
        <dbReference type="Pfam" id="PF14723"/>
    </source>
</evidence>
<keyword evidence="1 2" id="KW-0175">Coiled coil</keyword>
<organism evidence="5 6">
    <name type="scientific">Dissostichus mawsoni</name>
    <name type="common">Antarctic cod</name>
    <dbReference type="NCBI Taxonomy" id="36200"/>
    <lineage>
        <taxon>Eukaryota</taxon>
        <taxon>Metazoa</taxon>
        <taxon>Chordata</taxon>
        <taxon>Craniata</taxon>
        <taxon>Vertebrata</taxon>
        <taxon>Euteleostomi</taxon>
        <taxon>Actinopterygii</taxon>
        <taxon>Neopterygii</taxon>
        <taxon>Teleostei</taxon>
        <taxon>Neoteleostei</taxon>
        <taxon>Acanthomorphata</taxon>
        <taxon>Eupercaria</taxon>
        <taxon>Perciformes</taxon>
        <taxon>Notothenioidei</taxon>
        <taxon>Nototheniidae</taxon>
        <taxon>Dissostichus</taxon>
    </lineage>
</organism>
<protein>
    <recommendedName>
        <fullName evidence="4">Sperm-specific antigen 2 C-terminal domain-containing protein</fullName>
    </recommendedName>
</protein>
<feature type="non-terminal residue" evidence="5">
    <location>
        <position position="151"/>
    </location>
</feature>
<dbReference type="EMBL" id="JAAKFY010000024">
    <property type="protein sequence ID" value="KAF3836489.1"/>
    <property type="molecule type" value="Genomic_DNA"/>
</dbReference>
<evidence type="ECO:0000256" key="1">
    <source>
        <dbReference type="ARBA" id="ARBA00023054"/>
    </source>
</evidence>
<feature type="region of interest" description="Disordered" evidence="3">
    <location>
        <begin position="88"/>
        <end position="123"/>
    </location>
</feature>
<dbReference type="OrthoDB" id="6088188at2759"/>
<name>A0A7J5XIT7_DISMA</name>
<evidence type="ECO:0000256" key="3">
    <source>
        <dbReference type="SAM" id="MobiDB-lite"/>
    </source>
</evidence>
<gene>
    <name evidence="5" type="ORF">F7725_029047</name>
</gene>
<feature type="domain" description="Sperm-specific antigen 2 C-terminal" evidence="4">
    <location>
        <begin position="4"/>
        <end position="65"/>
    </location>
</feature>
<dbReference type="AlphaFoldDB" id="A0A7J5XIT7"/>
<comment type="caution">
    <text evidence="5">The sequence shown here is derived from an EMBL/GenBank/DDBJ whole genome shotgun (WGS) entry which is preliminary data.</text>
</comment>
<dbReference type="InterPro" id="IPR029326">
    <property type="entry name" value="SSFA2_C"/>
</dbReference>
<sequence>MLCLQQFRSVLSNMEEQLSEDQAAVYSALSDQDRVKVQDIEQLRRAVRQEAEELELQLNELAHHYDDSLKMKMHRLLDEHSASYLERYPLLEPGPPRQDGSHSVLHAARDPPRSGGDPQTVPPGSKCLCEGLDMKLDMMGFLQRLKESCVI</sequence>
<evidence type="ECO:0000313" key="6">
    <source>
        <dbReference type="Proteomes" id="UP000518266"/>
    </source>
</evidence>
<dbReference type="Pfam" id="PF14723">
    <property type="entry name" value="SSFA2_C"/>
    <property type="match status" value="1"/>
</dbReference>
<keyword evidence="6" id="KW-1185">Reference proteome</keyword>
<reference evidence="5 6" key="1">
    <citation type="submission" date="2020-03" db="EMBL/GenBank/DDBJ databases">
        <title>Dissostichus mawsoni Genome sequencing and assembly.</title>
        <authorList>
            <person name="Park H."/>
        </authorList>
    </citation>
    <scope>NUCLEOTIDE SEQUENCE [LARGE SCALE GENOMIC DNA]</scope>
    <source>
        <strain evidence="5">DM0001</strain>
        <tissue evidence="5">Muscle</tissue>
    </source>
</reference>
<dbReference type="InterPro" id="IPR043444">
    <property type="entry name" value="TESPA1-like"/>
</dbReference>
<accession>A0A7J5XIT7</accession>
<evidence type="ECO:0000256" key="2">
    <source>
        <dbReference type="SAM" id="Coils"/>
    </source>
</evidence>
<feature type="coiled-coil region" evidence="2">
    <location>
        <begin position="4"/>
        <end position="64"/>
    </location>
</feature>